<feature type="compositionally biased region" description="Polar residues" evidence="1">
    <location>
        <begin position="52"/>
        <end position="64"/>
    </location>
</feature>
<feature type="compositionally biased region" description="Basic and acidic residues" evidence="1">
    <location>
        <begin position="1"/>
        <end position="14"/>
    </location>
</feature>
<protein>
    <submittedName>
        <fullName evidence="2">Uncharacterized protein</fullName>
    </submittedName>
</protein>
<keyword evidence="3" id="KW-1185">Reference proteome</keyword>
<dbReference type="InterPro" id="IPR052958">
    <property type="entry name" value="IFN-induced_PKR_regulator"/>
</dbReference>
<dbReference type="AlphaFoldDB" id="A0AAV1PYY4"/>
<organism evidence="2 3">
    <name type="scientific">Scomber scombrus</name>
    <name type="common">Atlantic mackerel</name>
    <name type="synonym">Scomber vernalis</name>
    <dbReference type="NCBI Taxonomy" id="13677"/>
    <lineage>
        <taxon>Eukaryota</taxon>
        <taxon>Metazoa</taxon>
        <taxon>Chordata</taxon>
        <taxon>Craniata</taxon>
        <taxon>Vertebrata</taxon>
        <taxon>Euteleostomi</taxon>
        <taxon>Actinopterygii</taxon>
        <taxon>Neopterygii</taxon>
        <taxon>Teleostei</taxon>
        <taxon>Neoteleostei</taxon>
        <taxon>Acanthomorphata</taxon>
        <taxon>Pelagiaria</taxon>
        <taxon>Scombriformes</taxon>
        <taxon>Scombridae</taxon>
        <taxon>Scomber</taxon>
    </lineage>
</organism>
<name>A0AAV1PYY4_SCOSC</name>
<feature type="region of interest" description="Disordered" evidence="1">
    <location>
        <begin position="1"/>
        <end position="64"/>
    </location>
</feature>
<evidence type="ECO:0000313" key="2">
    <source>
        <dbReference type="EMBL" id="CAK6977232.1"/>
    </source>
</evidence>
<feature type="compositionally biased region" description="Basic and acidic residues" evidence="1">
    <location>
        <begin position="25"/>
        <end position="44"/>
    </location>
</feature>
<comment type="caution">
    <text evidence="2">The sequence shown here is derived from an EMBL/GenBank/DDBJ whole genome shotgun (WGS) entry which is preliminary data.</text>
</comment>
<evidence type="ECO:0000256" key="1">
    <source>
        <dbReference type="SAM" id="MobiDB-lite"/>
    </source>
</evidence>
<proteinExistence type="predicted"/>
<dbReference type="PANTHER" id="PTHR46289">
    <property type="entry name" value="52 KDA REPRESSOR OF THE INHIBITOR OF THE PROTEIN KINASE-LIKE PROTEIN-RELATED"/>
    <property type="match status" value="1"/>
</dbReference>
<dbReference type="EMBL" id="CAWUFR010000397">
    <property type="protein sequence ID" value="CAK6977232.1"/>
    <property type="molecule type" value="Genomic_DNA"/>
</dbReference>
<dbReference type="Proteomes" id="UP001314229">
    <property type="component" value="Unassembled WGS sequence"/>
</dbReference>
<gene>
    <name evidence="2" type="ORF">FSCOSCO3_A019527</name>
</gene>
<reference evidence="2 3" key="1">
    <citation type="submission" date="2024-01" db="EMBL/GenBank/DDBJ databases">
        <authorList>
            <person name="Alioto T."/>
            <person name="Alioto T."/>
            <person name="Gomez Garrido J."/>
        </authorList>
    </citation>
    <scope>NUCLEOTIDE SEQUENCE [LARGE SCALE GENOMIC DNA]</scope>
</reference>
<dbReference type="PANTHER" id="PTHR46289:SF14">
    <property type="entry name" value="DUF4371 DOMAIN-CONTAINING PROTEIN"/>
    <property type="match status" value="1"/>
</dbReference>
<accession>A0AAV1PYY4</accession>
<evidence type="ECO:0000313" key="3">
    <source>
        <dbReference type="Proteomes" id="UP001314229"/>
    </source>
</evidence>
<sequence length="312" mass="35521">MDKKPISKGLDRSRSKNPRPPGPRPRQDRVKMPSIPRRDQEPKKMVSRPRPISSTTTLQAPNLDISSSSDLVQSVITTLLEKRSEEAWDDIKDNAKHLCERAGIALQSRPPYRRGDRQQSSRLMDFVVEAPINRGSTSDESRTNFFHPVIDRLVNELRKRFSTDVGDVLSGVSALNPKHKSFLDQRCLLTMAHNYGITEDNLNAELHQVRRLLERKSQHGHSVTTTLELLTLMAPYKDAFTDLYKLLCISLTLPVTIFLRRLKNYLRSTSGDARSSNLELLAINIKRARALNVDKIIDAFALSHNNRRIVLL</sequence>